<evidence type="ECO:0000256" key="8">
    <source>
        <dbReference type="RuleBase" id="RU361277"/>
    </source>
</evidence>
<comment type="similarity">
    <text evidence="8">Belongs to the zinc-containing alcohol dehydrogenase family.</text>
</comment>
<dbReference type="RefSeq" id="WP_087737914.1">
    <property type="nucleotide sequence ID" value="NZ_CYGY02000063.1"/>
</dbReference>
<keyword evidence="5" id="KW-0694">RNA-binding</keyword>
<organism evidence="10 11">
    <name type="scientific">Paraburkholderia piptadeniae</name>
    <dbReference type="NCBI Taxonomy" id="1701573"/>
    <lineage>
        <taxon>Bacteria</taxon>
        <taxon>Pseudomonadati</taxon>
        <taxon>Pseudomonadota</taxon>
        <taxon>Betaproteobacteria</taxon>
        <taxon>Burkholderiales</taxon>
        <taxon>Burkholderiaceae</taxon>
        <taxon>Paraburkholderia</taxon>
    </lineage>
</organism>
<evidence type="ECO:0000313" key="11">
    <source>
        <dbReference type="Proteomes" id="UP000195569"/>
    </source>
</evidence>
<sequence length="347" mass="37014">MKAIVVREPGGVEVMKVEQVPDPVAREREVVIQIESCGICFHDIAVRNGTLRRGVKMPCIPGHEISGTVVEVGKGVTNYQSGDRVATSQRYHICGECRHCRSEHEALCAENKFLGDWGMVGGYAEYVAVASNTIARIPESVSFDWAAVAACPVGTALNGIRDVGCVRLGESVLITGAGGGLGLQAIQIARMAGAFVIAQTTSPHKVPLLQAAGAHEIVLHERGQDFSGEVKRLTSGKGVDVVVDNVGSPLFESMRKSLSDGGRWVMIGQVTGEFVPFNPAQLFLRNQSMLSVTSSSRNHLDDALVLMDHGFVKPVISEVLSLDDAALGHSLVESGRAAGRVVLQPKR</sequence>
<dbReference type="InterPro" id="IPR013154">
    <property type="entry name" value="ADH-like_N"/>
</dbReference>
<evidence type="ECO:0000313" key="10">
    <source>
        <dbReference type="EMBL" id="SIT48282.1"/>
    </source>
</evidence>
<dbReference type="OrthoDB" id="4190732at2"/>
<dbReference type="PANTHER" id="PTHR44154:SF1">
    <property type="entry name" value="QUINONE OXIDOREDUCTASE"/>
    <property type="match status" value="1"/>
</dbReference>
<evidence type="ECO:0000256" key="5">
    <source>
        <dbReference type="ARBA" id="ARBA00022884"/>
    </source>
</evidence>
<gene>
    <name evidence="10" type="ORF">BN2476_630091</name>
</gene>
<evidence type="ECO:0000256" key="1">
    <source>
        <dbReference type="ARBA" id="ARBA00004496"/>
    </source>
</evidence>
<dbReference type="Gene3D" id="3.90.180.10">
    <property type="entry name" value="Medium-chain alcohol dehydrogenases, catalytic domain"/>
    <property type="match status" value="1"/>
</dbReference>
<keyword evidence="4" id="KW-0521">NADP</keyword>
<dbReference type="InterPro" id="IPR051603">
    <property type="entry name" value="Zinc-ADH_QOR/CCCR"/>
</dbReference>
<dbReference type="InterPro" id="IPR036291">
    <property type="entry name" value="NAD(P)-bd_dom_sf"/>
</dbReference>
<evidence type="ECO:0000256" key="4">
    <source>
        <dbReference type="ARBA" id="ARBA00022857"/>
    </source>
</evidence>
<dbReference type="InterPro" id="IPR002364">
    <property type="entry name" value="Quin_OxRdtase/zeta-crystal_CS"/>
</dbReference>
<accession>A0A1N7SLS6</accession>
<dbReference type="Pfam" id="PF08240">
    <property type="entry name" value="ADH_N"/>
    <property type="match status" value="1"/>
</dbReference>
<dbReference type="GO" id="GO:0008270">
    <property type="term" value="F:zinc ion binding"/>
    <property type="evidence" value="ECO:0007669"/>
    <property type="project" value="InterPro"/>
</dbReference>
<evidence type="ECO:0000256" key="6">
    <source>
        <dbReference type="ARBA" id="ARBA00022990"/>
    </source>
</evidence>
<reference evidence="10" key="1">
    <citation type="submission" date="2016-12" db="EMBL/GenBank/DDBJ databases">
        <authorList>
            <person name="Moulin L."/>
        </authorList>
    </citation>
    <scope>NUCLEOTIDE SEQUENCE [LARGE SCALE GENOMIC DNA]</scope>
    <source>
        <strain evidence="10">STM 7183</strain>
    </source>
</reference>
<keyword evidence="11" id="KW-1185">Reference proteome</keyword>
<feature type="domain" description="Enoyl reductase (ER)" evidence="9">
    <location>
        <begin position="10"/>
        <end position="343"/>
    </location>
</feature>
<keyword evidence="8" id="KW-0479">Metal-binding</keyword>
<keyword evidence="6" id="KW-0007">Acetylation</keyword>
<evidence type="ECO:0000256" key="2">
    <source>
        <dbReference type="ARBA" id="ARBA00011881"/>
    </source>
</evidence>
<evidence type="ECO:0000256" key="3">
    <source>
        <dbReference type="ARBA" id="ARBA00022490"/>
    </source>
</evidence>
<dbReference type="SUPFAM" id="SSF51735">
    <property type="entry name" value="NAD(P)-binding Rossmann-fold domains"/>
    <property type="match status" value="1"/>
</dbReference>
<dbReference type="GO" id="GO:0016616">
    <property type="term" value="F:oxidoreductase activity, acting on the CH-OH group of donors, NAD or NADP as acceptor"/>
    <property type="evidence" value="ECO:0007669"/>
    <property type="project" value="UniProtKB-ARBA"/>
</dbReference>
<dbReference type="SMART" id="SM00829">
    <property type="entry name" value="PKS_ER"/>
    <property type="match status" value="1"/>
</dbReference>
<evidence type="ECO:0000259" key="9">
    <source>
        <dbReference type="SMART" id="SM00829"/>
    </source>
</evidence>
<dbReference type="Pfam" id="PF00107">
    <property type="entry name" value="ADH_zinc_N"/>
    <property type="match status" value="1"/>
</dbReference>
<dbReference type="InterPro" id="IPR002328">
    <property type="entry name" value="ADH_Zn_CS"/>
</dbReference>
<dbReference type="GO" id="GO:0005737">
    <property type="term" value="C:cytoplasm"/>
    <property type="evidence" value="ECO:0007669"/>
    <property type="project" value="UniProtKB-SubCell"/>
</dbReference>
<dbReference type="Proteomes" id="UP000195569">
    <property type="component" value="Unassembled WGS sequence"/>
</dbReference>
<dbReference type="SUPFAM" id="SSF50129">
    <property type="entry name" value="GroES-like"/>
    <property type="match status" value="1"/>
</dbReference>
<dbReference type="PROSITE" id="PS00059">
    <property type="entry name" value="ADH_ZINC"/>
    <property type="match status" value="1"/>
</dbReference>
<comment type="subcellular location">
    <subcellularLocation>
        <location evidence="1">Cytoplasm</location>
    </subcellularLocation>
</comment>
<keyword evidence="3" id="KW-0963">Cytoplasm</keyword>
<proteinExistence type="inferred from homology"/>
<name>A0A1N7SLS6_9BURK</name>
<dbReference type="AlphaFoldDB" id="A0A1N7SLS6"/>
<dbReference type="GO" id="GO:0003723">
    <property type="term" value="F:RNA binding"/>
    <property type="evidence" value="ECO:0007669"/>
    <property type="project" value="UniProtKB-KW"/>
</dbReference>
<dbReference type="InterPro" id="IPR011032">
    <property type="entry name" value="GroES-like_sf"/>
</dbReference>
<evidence type="ECO:0000256" key="7">
    <source>
        <dbReference type="ARBA" id="ARBA00023002"/>
    </source>
</evidence>
<protein>
    <submittedName>
        <fullName evidence="10">Zinc-binding dehydrogenase family oxidoreductase</fullName>
    </submittedName>
</protein>
<dbReference type="PROSITE" id="PS01162">
    <property type="entry name" value="QOR_ZETA_CRYSTAL"/>
    <property type="match status" value="1"/>
</dbReference>
<dbReference type="PANTHER" id="PTHR44154">
    <property type="entry name" value="QUINONE OXIDOREDUCTASE"/>
    <property type="match status" value="1"/>
</dbReference>
<comment type="subunit">
    <text evidence="2">Homotetramer.</text>
</comment>
<dbReference type="InterPro" id="IPR020843">
    <property type="entry name" value="ER"/>
</dbReference>
<keyword evidence="7" id="KW-0560">Oxidoreductase</keyword>
<comment type="cofactor">
    <cofactor evidence="8">
        <name>Zn(2+)</name>
        <dbReference type="ChEBI" id="CHEBI:29105"/>
    </cofactor>
</comment>
<keyword evidence="8" id="KW-0862">Zinc</keyword>
<dbReference type="InterPro" id="IPR013149">
    <property type="entry name" value="ADH-like_C"/>
</dbReference>
<comment type="caution">
    <text evidence="10">The sequence shown here is derived from an EMBL/GenBank/DDBJ whole genome shotgun (WGS) entry which is preliminary data.</text>
</comment>
<dbReference type="EMBL" id="CYGY02000063">
    <property type="protein sequence ID" value="SIT48282.1"/>
    <property type="molecule type" value="Genomic_DNA"/>
</dbReference>